<reference evidence="2" key="1">
    <citation type="journal article" date="2015" name="Nature">
        <title>Complex archaea that bridge the gap between prokaryotes and eukaryotes.</title>
        <authorList>
            <person name="Spang A."/>
            <person name="Saw J.H."/>
            <person name="Jorgensen S.L."/>
            <person name="Zaremba-Niedzwiedzka K."/>
            <person name="Martijn J."/>
            <person name="Lind A.E."/>
            <person name="van Eijk R."/>
            <person name="Schleper C."/>
            <person name="Guy L."/>
            <person name="Ettema T.J."/>
        </authorList>
    </citation>
    <scope>NUCLEOTIDE SEQUENCE</scope>
</reference>
<name>A0A0F9FWC9_9ZZZZ</name>
<feature type="domain" description="DUF2229" evidence="1">
    <location>
        <begin position="20"/>
        <end position="134"/>
    </location>
</feature>
<dbReference type="PANTHER" id="PTHR32329:SF2">
    <property type="entry name" value="BIFUNCTIONAL PROTEIN [INCLUDES 2-HYDROXYACYL-COA DEHYDRATASE (N-TER) AND ITS ACTIVATOR DOMAIN (C_TERM)"/>
    <property type="match status" value="1"/>
</dbReference>
<sequence length="138" mass="15600">MLLHRLPEASIGKEFLMTITIGIPRALIYYKEAPFWQAFFEKLGAKVLISEPTNSKILEKGLGAASSEVCLPVKAFFGHSLHLRNRCDFVFIPRIVSVEKDSYTCPKLLGLPDMLKAIPDAPKILSANFNAKKKRRYY</sequence>
<dbReference type="Pfam" id="PF09989">
    <property type="entry name" value="DUF2229"/>
    <property type="match status" value="1"/>
</dbReference>
<proteinExistence type="predicted"/>
<protein>
    <recommendedName>
        <fullName evidence="1">DUF2229 domain-containing protein</fullName>
    </recommendedName>
</protein>
<organism evidence="2">
    <name type="scientific">marine sediment metagenome</name>
    <dbReference type="NCBI Taxonomy" id="412755"/>
    <lineage>
        <taxon>unclassified sequences</taxon>
        <taxon>metagenomes</taxon>
        <taxon>ecological metagenomes</taxon>
    </lineage>
</organism>
<accession>A0A0F9FWC9</accession>
<dbReference type="PANTHER" id="PTHR32329">
    <property type="entry name" value="BIFUNCTIONAL PROTEIN [INCLUDES 2-HYDROXYACYL-COA DEHYDRATASE (N-TER) AND ITS ACTIVATOR DOMAIN (C_TERM)-RELATED"/>
    <property type="match status" value="1"/>
</dbReference>
<dbReference type="EMBL" id="LAZR01022239">
    <property type="protein sequence ID" value="KKL82576.1"/>
    <property type="molecule type" value="Genomic_DNA"/>
</dbReference>
<feature type="non-terminal residue" evidence="2">
    <location>
        <position position="138"/>
    </location>
</feature>
<gene>
    <name evidence="2" type="ORF">LCGC14_1983360</name>
</gene>
<dbReference type="AlphaFoldDB" id="A0A0F9FWC9"/>
<comment type="caution">
    <text evidence="2">The sequence shown here is derived from an EMBL/GenBank/DDBJ whole genome shotgun (WGS) entry which is preliminary data.</text>
</comment>
<evidence type="ECO:0000313" key="2">
    <source>
        <dbReference type="EMBL" id="KKL82576.1"/>
    </source>
</evidence>
<evidence type="ECO:0000259" key="1">
    <source>
        <dbReference type="Pfam" id="PF09989"/>
    </source>
</evidence>
<dbReference type="InterPro" id="IPR051805">
    <property type="entry name" value="Dehydratase_Activator_Redct"/>
</dbReference>
<dbReference type="InterPro" id="IPR018709">
    <property type="entry name" value="CoA_activase_DUF2229"/>
</dbReference>